<dbReference type="Pfam" id="PF14381">
    <property type="entry name" value="EDR1_CTR1_ARMC3_pept"/>
    <property type="match status" value="1"/>
</dbReference>
<dbReference type="RefSeq" id="XP_023655952.1">
    <property type="nucleotide sequence ID" value="XM_023800184.2"/>
</dbReference>
<dbReference type="Pfam" id="PF00514">
    <property type="entry name" value="Arm"/>
    <property type="match status" value="4"/>
</dbReference>
<dbReference type="AlphaFoldDB" id="A0A3B3SGG8"/>
<dbReference type="PANTHER" id="PTHR46618">
    <property type="entry name" value="ARMADILLO REPEAT-CONTAINING PROTEIN 3"/>
    <property type="match status" value="1"/>
</dbReference>
<dbReference type="GeneTree" id="ENSGT00940000157476"/>
<feature type="compositionally biased region" description="Polar residues" evidence="3">
    <location>
        <begin position="626"/>
        <end position="636"/>
    </location>
</feature>
<dbReference type="OrthoDB" id="7537227at2759"/>
<protein>
    <submittedName>
        <fullName evidence="5">Armadillo repeat containing 3</fullName>
    </submittedName>
</protein>
<evidence type="ECO:0000256" key="1">
    <source>
        <dbReference type="ARBA" id="ARBA00022737"/>
    </source>
</evidence>
<organism evidence="5 6">
    <name type="scientific">Paramormyrops kingsleyae</name>
    <dbReference type="NCBI Taxonomy" id="1676925"/>
    <lineage>
        <taxon>Eukaryota</taxon>
        <taxon>Metazoa</taxon>
        <taxon>Chordata</taxon>
        <taxon>Craniata</taxon>
        <taxon>Vertebrata</taxon>
        <taxon>Euteleostomi</taxon>
        <taxon>Actinopterygii</taxon>
        <taxon>Neopterygii</taxon>
        <taxon>Teleostei</taxon>
        <taxon>Osteoglossocephala</taxon>
        <taxon>Osteoglossomorpha</taxon>
        <taxon>Osteoglossiformes</taxon>
        <taxon>Mormyridae</taxon>
        <taxon>Paramormyrops</taxon>
    </lineage>
</organism>
<feature type="repeat" description="ARM" evidence="2">
    <location>
        <begin position="399"/>
        <end position="441"/>
    </location>
</feature>
<evidence type="ECO:0000313" key="6">
    <source>
        <dbReference type="Proteomes" id="UP000261540"/>
    </source>
</evidence>
<evidence type="ECO:0000256" key="3">
    <source>
        <dbReference type="SAM" id="MobiDB-lite"/>
    </source>
</evidence>
<feature type="compositionally biased region" description="Basic and acidic residues" evidence="3">
    <location>
        <begin position="651"/>
        <end position="663"/>
    </location>
</feature>
<feature type="domain" description="EDR1/CTR1/ARMC3-like peptidase-like" evidence="4">
    <location>
        <begin position="678"/>
        <end position="817"/>
    </location>
</feature>
<dbReference type="PANTHER" id="PTHR46618:SF1">
    <property type="entry name" value="ARMADILLO REPEAT-CONTAINING PROTEIN 3"/>
    <property type="match status" value="1"/>
</dbReference>
<feature type="repeat" description="ARM" evidence="2">
    <location>
        <begin position="150"/>
        <end position="192"/>
    </location>
</feature>
<dbReference type="RefSeq" id="XP_023655954.1">
    <property type="nucleotide sequence ID" value="XM_023800186.2"/>
</dbReference>
<reference evidence="5" key="2">
    <citation type="submission" date="2025-09" db="UniProtKB">
        <authorList>
            <consortium name="Ensembl"/>
        </authorList>
    </citation>
    <scope>IDENTIFICATION</scope>
</reference>
<dbReference type="PROSITE" id="PS50176">
    <property type="entry name" value="ARM_REPEAT"/>
    <property type="match status" value="2"/>
</dbReference>
<dbReference type="Ensembl" id="ENSPKIT00000010670.1">
    <property type="protein sequence ID" value="ENSPKIP00000029869.1"/>
    <property type="gene ID" value="ENSPKIG00000010944.1"/>
</dbReference>
<dbReference type="GeneID" id="111837827"/>
<proteinExistence type="predicted"/>
<dbReference type="RefSeq" id="XP_023655955.1">
    <property type="nucleotide sequence ID" value="XM_023800187.2"/>
</dbReference>
<dbReference type="STRING" id="1676925.ENSPKIP00000029869"/>
<dbReference type="InterPro" id="IPR055164">
    <property type="entry name" value="EDR1/CTR1/ARMC3-like_pept-like"/>
</dbReference>
<accession>A0A3B3SGG8</accession>
<evidence type="ECO:0000259" key="4">
    <source>
        <dbReference type="Pfam" id="PF14381"/>
    </source>
</evidence>
<dbReference type="Gene3D" id="1.25.10.10">
    <property type="entry name" value="Leucine-rich Repeat Variant"/>
    <property type="match status" value="4"/>
</dbReference>
<dbReference type="SMART" id="SM00185">
    <property type="entry name" value="ARM"/>
    <property type="match status" value="11"/>
</dbReference>
<dbReference type="InterPro" id="IPR000225">
    <property type="entry name" value="Armadillo"/>
</dbReference>
<evidence type="ECO:0000313" key="5">
    <source>
        <dbReference type="Ensembl" id="ENSPKIP00000029869.1"/>
    </source>
</evidence>
<keyword evidence="1" id="KW-0677">Repeat</keyword>
<dbReference type="RefSeq" id="XP_023655953.1">
    <property type="nucleotide sequence ID" value="XM_023800185.2"/>
</dbReference>
<dbReference type="InterPro" id="IPR016024">
    <property type="entry name" value="ARM-type_fold"/>
</dbReference>
<feature type="region of interest" description="Disordered" evidence="3">
    <location>
        <begin position="601"/>
        <end position="677"/>
    </location>
</feature>
<keyword evidence="6" id="KW-1185">Reference proteome</keyword>
<dbReference type="Proteomes" id="UP000261540">
    <property type="component" value="Unplaced"/>
</dbReference>
<dbReference type="InterPro" id="IPR011989">
    <property type="entry name" value="ARM-like"/>
</dbReference>
<sequence length="831" mass="90381">MGKKVRKEPETPSKDTFDPLSIESKKAATVILMLSSLEEEVVAKACEAILRYAEKGDENKSSLVGLGVMEPLCHLLSHGDSLVSRNAVMALGVMSSNNDVKGVLKKMDIIPLVISKLSPDDDVVVHEFATLCLAALSTEFTNKIRICDNNGLDPLIHLLSSPDPDVQKNSLECIYNLVQDLPNCSAVCKLDGIPPLLHLLQSEFPVIQQLVLRTLERVTSDAEARSALRGGQGFHQLLELLSSREHSDLHAEAMRVISNCMEDAASLPFLRESGKLDQLLQFLASPAPPEVLSAAAKAVSRMARSGENRKLLHEHDVESALVNLLATENGHVRAAACQAVTGMSENGASKDRFRQLDGIRAIIPLLANESGEQREAAAQALSRLTNGSPPNSQAVYEAEGVGPLVQLLQDPRPGAMLHAAAVLANMAAQEPLRRSILARGGMQCLVGTLQAADAHALTSAALVVAALACDADGRKEFRNAGGLVPLVKLLNSKDSEICRNACWAVRVCANDEPTATEMYKLGALEILQDINMSVNRRNRFSEAAFQQLLDSNLSVKYSLSGQLTSSDITADGFYDPGQARPGQRVLPLEDLAKQNVSQHRPVIAVSGKPDHLVPTESSDNKLQDDPSPSRSSTVLNKSGVRSPSKVRSKVRREEDRRKDKDESGPQPDASGVKPWTQQCDSDLHGLVLGAGRTILPLRDERDRCVTLAKLVSDAMGGTVARDELDRFMWEIHLSELKLQLQSNVIPVGMIKKGTFSHRALLFKVLADRIGLSCSLERGEYNRAWNKVRLTEAPPDIHGCYGRPRAYVVDLMHSPGVLMRSDSPEAIRYQTI</sequence>
<dbReference type="SUPFAM" id="SSF48371">
    <property type="entry name" value="ARM repeat"/>
    <property type="match status" value="2"/>
</dbReference>
<dbReference type="InterPro" id="IPR052441">
    <property type="entry name" value="Armadillo-Ser/Thr_Kinase"/>
</dbReference>
<name>A0A3B3SGG8_9TELE</name>
<reference evidence="5" key="1">
    <citation type="submission" date="2025-08" db="UniProtKB">
        <authorList>
            <consortium name="Ensembl"/>
        </authorList>
    </citation>
    <scope>IDENTIFICATION</scope>
</reference>
<feature type="compositionally biased region" description="Basic and acidic residues" evidence="3">
    <location>
        <begin position="608"/>
        <end position="624"/>
    </location>
</feature>
<evidence type="ECO:0000256" key="2">
    <source>
        <dbReference type="PROSITE-ProRule" id="PRU00259"/>
    </source>
</evidence>